<protein>
    <submittedName>
        <fullName evidence="1">Uncharacterized protein</fullName>
    </submittedName>
</protein>
<reference evidence="1" key="1">
    <citation type="submission" date="2020-02" db="EMBL/GenBank/DDBJ databases">
        <authorList>
            <person name="Fontana A."/>
            <person name="Patrone V."/>
            <person name="Morelli L."/>
        </authorList>
    </citation>
    <scope>NUCLEOTIDE SEQUENCE</scope>
    <source>
        <strain evidence="1">CCUG 30943</strain>
    </source>
</reference>
<sequence>MKQWKVTDGVNTAIVEANLRGKALKKALKSPEFSDADFDDLKISLEVE</sequence>
<comment type="caution">
    <text evidence="1">The sequence shown here is derived from an EMBL/GenBank/DDBJ whole genome shotgun (WGS) entry which is preliminary data.</text>
</comment>
<gene>
    <name evidence="1" type="ORF">HAU43_00755</name>
</gene>
<reference evidence="1" key="2">
    <citation type="journal article" date="2021" name="Int. J. Food Microbiol.">
        <title>Safety demonstration of a microbial species for use in the food chain: Weissella confusa.</title>
        <authorList>
            <person name="Bourdichon F."/>
            <person name="Patrone V."/>
            <person name="Fontana A."/>
            <person name="Milani G."/>
            <person name="Morelli L."/>
        </authorList>
    </citation>
    <scope>NUCLEOTIDE SEQUENCE</scope>
    <source>
        <strain evidence="1">CCUG 30943</strain>
    </source>
</reference>
<evidence type="ECO:0000313" key="1">
    <source>
        <dbReference type="EMBL" id="MBJ7631645.1"/>
    </source>
</evidence>
<evidence type="ECO:0000313" key="2">
    <source>
        <dbReference type="Proteomes" id="UP000808038"/>
    </source>
</evidence>
<accession>A0AAE2V6J1</accession>
<dbReference type="RefSeq" id="WP_167846704.1">
    <property type="nucleotide sequence ID" value="NZ_JAAOCW010000001.1"/>
</dbReference>
<name>A0AAE2V6J1_WEICO</name>
<dbReference type="Proteomes" id="UP000808038">
    <property type="component" value="Unassembled WGS sequence"/>
</dbReference>
<proteinExistence type="predicted"/>
<organism evidence="1 2">
    <name type="scientific">Weissella confusa</name>
    <name type="common">Lactobacillus confusus</name>
    <dbReference type="NCBI Taxonomy" id="1583"/>
    <lineage>
        <taxon>Bacteria</taxon>
        <taxon>Bacillati</taxon>
        <taxon>Bacillota</taxon>
        <taxon>Bacilli</taxon>
        <taxon>Lactobacillales</taxon>
        <taxon>Lactobacillaceae</taxon>
        <taxon>Weissella</taxon>
    </lineage>
</organism>
<dbReference type="EMBL" id="JAAOCX010000001">
    <property type="protein sequence ID" value="MBJ7631645.1"/>
    <property type="molecule type" value="Genomic_DNA"/>
</dbReference>
<dbReference type="AlphaFoldDB" id="A0AAE2V6J1"/>